<keyword evidence="2" id="KW-0472">Membrane</keyword>
<evidence type="ECO:0000313" key="3">
    <source>
        <dbReference type="EMBL" id="MBA6151319.1"/>
    </source>
</evidence>
<organism evidence="3 4">
    <name type="scientific">Gelidibacter maritimus</name>
    <dbReference type="NCBI Taxonomy" id="2761487"/>
    <lineage>
        <taxon>Bacteria</taxon>
        <taxon>Pseudomonadati</taxon>
        <taxon>Bacteroidota</taxon>
        <taxon>Flavobacteriia</taxon>
        <taxon>Flavobacteriales</taxon>
        <taxon>Flavobacteriaceae</taxon>
        <taxon>Gelidibacter</taxon>
    </lineage>
</organism>
<dbReference type="RefSeq" id="WP_182202034.1">
    <property type="nucleotide sequence ID" value="NZ_JACGLT010000001.1"/>
</dbReference>
<feature type="transmembrane region" description="Helical" evidence="2">
    <location>
        <begin position="26"/>
        <end position="46"/>
    </location>
</feature>
<protein>
    <submittedName>
        <fullName evidence="3">FUSC family protein</fullName>
    </submittedName>
</protein>
<keyword evidence="2" id="KW-0812">Transmembrane</keyword>
<sequence>MRSLFIVLGIITAVLALILAVTPLSQIAYIPAVAALIFGFVAFYISKRTQMPRKTVQLIFILTIISLVLTIYKSIFNTAEVGNMEELELKKEASMEDSKEILEGLEIDEMDLDSSESDALEIEELPDLEDLEEQ</sequence>
<feature type="transmembrane region" description="Helical" evidence="2">
    <location>
        <begin position="58"/>
        <end position="76"/>
    </location>
</feature>
<keyword evidence="4" id="KW-1185">Reference proteome</keyword>
<accession>A0A7W2R219</accession>
<name>A0A7W2R219_9FLAO</name>
<keyword evidence="2" id="KW-1133">Transmembrane helix</keyword>
<feature type="region of interest" description="Disordered" evidence="1">
    <location>
        <begin position="110"/>
        <end position="134"/>
    </location>
</feature>
<dbReference type="Proteomes" id="UP000541857">
    <property type="component" value="Unassembled WGS sequence"/>
</dbReference>
<gene>
    <name evidence="3" type="ORF">H3Z82_01105</name>
</gene>
<proteinExistence type="predicted"/>
<comment type="caution">
    <text evidence="3">The sequence shown here is derived from an EMBL/GenBank/DDBJ whole genome shotgun (WGS) entry which is preliminary data.</text>
</comment>
<dbReference type="EMBL" id="JACGLT010000001">
    <property type="protein sequence ID" value="MBA6151319.1"/>
    <property type="molecule type" value="Genomic_DNA"/>
</dbReference>
<evidence type="ECO:0000313" key="4">
    <source>
        <dbReference type="Proteomes" id="UP000541857"/>
    </source>
</evidence>
<evidence type="ECO:0000256" key="1">
    <source>
        <dbReference type="SAM" id="MobiDB-lite"/>
    </source>
</evidence>
<reference evidence="3 4" key="1">
    <citation type="submission" date="2020-07" db="EMBL/GenBank/DDBJ databases">
        <title>Bacterium isolated from marine sediment.</title>
        <authorList>
            <person name="Shang D."/>
        </authorList>
    </citation>
    <scope>NUCLEOTIDE SEQUENCE [LARGE SCALE GENOMIC DNA]</scope>
    <source>
        <strain evidence="3 4">F6074</strain>
    </source>
</reference>
<dbReference type="AlphaFoldDB" id="A0A7W2R219"/>
<evidence type="ECO:0000256" key="2">
    <source>
        <dbReference type="SAM" id="Phobius"/>
    </source>
</evidence>